<organism evidence="1 2">
    <name type="scientific">Asaia krungthepensis NRIC 0535</name>
    <dbReference type="NCBI Taxonomy" id="1307925"/>
    <lineage>
        <taxon>Bacteria</taxon>
        <taxon>Pseudomonadati</taxon>
        <taxon>Pseudomonadota</taxon>
        <taxon>Alphaproteobacteria</taxon>
        <taxon>Acetobacterales</taxon>
        <taxon>Acetobacteraceae</taxon>
        <taxon>Asaia</taxon>
    </lineage>
</organism>
<accession>A0ABQ0Q4P6</accession>
<dbReference type="EMBL" id="BAPV01000042">
    <property type="protein sequence ID" value="GBQ91314.1"/>
    <property type="molecule type" value="Genomic_DNA"/>
</dbReference>
<name>A0ABQ0Q4P6_9PROT</name>
<proteinExistence type="predicted"/>
<protein>
    <submittedName>
        <fullName evidence="1">Uncharacterized protein</fullName>
    </submittedName>
</protein>
<reference evidence="1" key="1">
    <citation type="submission" date="2013-04" db="EMBL/GenBank/DDBJ databases">
        <title>The genome sequencing project of 58 acetic acid bacteria.</title>
        <authorList>
            <person name="Okamoto-Kainuma A."/>
            <person name="Ishikawa M."/>
            <person name="Umino S."/>
            <person name="Koizumi Y."/>
            <person name="Shiwa Y."/>
            <person name="Yoshikawa H."/>
            <person name="Matsutani M."/>
            <person name="Matsushita K."/>
        </authorList>
    </citation>
    <scope>NUCLEOTIDE SEQUENCE</scope>
    <source>
        <strain evidence="1">NRIC 0535</strain>
    </source>
</reference>
<gene>
    <name evidence="1" type="ORF">AA0535_2263</name>
</gene>
<evidence type="ECO:0000313" key="2">
    <source>
        <dbReference type="Proteomes" id="UP001062776"/>
    </source>
</evidence>
<dbReference type="RefSeq" id="WP_264816431.1">
    <property type="nucleotide sequence ID" value="NZ_BAPV01000042.1"/>
</dbReference>
<dbReference type="Proteomes" id="UP001062776">
    <property type="component" value="Unassembled WGS sequence"/>
</dbReference>
<keyword evidence="2" id="KW-1185">Reference proteome</keyword>
<comment type="caution">
    <text evidence="1">The sequence shown here is derived from an EMBL/GenBank/DDBJ whole genome shotgun (WGS) entry which is preliminary data.</text>
</comment>
<evidence type="ECO:0000313" key="1">
    <source>
        <dbReference type="EMBL" id="GBQ91314.1"/>
    </source>
</evidence>
<sequence length="83" mass="9106">MSKDTPITAISNTVTIQGEARWSSHNEQGIPGHFYDPVSGWRADDPCRAVHEALASTTFKLLYDTFEAGTHLTTPPSDDTQQS</sequence>